<dbReference type="InterPro" id="IPR005901">
    <property type="entry name" value="GLPGLI"/>
</dbReference>
<organism evidence="1 2">
    <name type="scientific">Parapedobacter luteus</name>
    <dbReference type="NCBI Taxonomy" id="623280"/>
    <lineage>
        <taxon>Bacteria</taxon>
        <taxon>Pseudomonadati</taxon>
        <taxon>Bacteroidota</taxon>
        <taxon>Sphingobacteriia</taxon>
        <taxon>Sphingobacteriales</taxon>
        <taxon>Sphingobacteriaceae</taxon>
        <taxon>Parapedobacter</taxon>
    </lineage>
</organism>
<dbReference type="AlphaFoldDB" id="A0A1T5FFJ6"/>
<dbReference type="NCBIfam" id="TIGR01200">
    <property type="entry name" value="GLPGLI"/>
    <property type="match status" value="1"/>
</dbReference>
<name>A0A1T5FFJ6_9SPHI</name>
<dbReference type="EMBL" id="FUYS01000015">
    <property type="protein sequence ID" value="SKB94939.1"/>
    <property type="molecule type" value="Genomic_DNA"/>
</dbReference>
<accession>A0A1T5FFJ6</accession>
<reference evidence="1 2" key="1">
    <citation type="submission" date="2017-02" db="EMBL/GenBank/DDBJ databases">
        <authorList>
            <person name="Peterson S.W."/>
        </authorList>
    </citation>
    <scope>NUCLEOTIDE SEQUENCE [LARGE SCALE GENOMIC DNA]</scope>
    <source>
        <strain evidence="1 2">DSM 22899</strain>
    </source>
</reference>
<keyword evidence="2" id="KW-1185">Reference proteome</keyword>
<protein>
    <submittedName>
        <fullName evidence="1">GLPGLI family protein</fullName>
    </submittedName>
</protein>
<evidence type="ECO:0000313" key="1">
    <source>
        <dbReference type="EMBL" id="SKB94939.1"/>
    </source>
</evidence>
<gene>
    <name evidence="1" type="ORF">SAMN05660226_03976</name>
</gene>
<dbReference type="STRING" id="623280.SAMN05660226_03976"/>
<sequence>MFIFLLFQLALSTLYGQVQTIKYDQITNFSGRPDTTTAMLTIDLNKNVSLYEFGKVEKEETISQHVQQDGSLSIRAGKRIDTIGSYVRTDLITGHLELREKAVGNYFLVSDTISVDWSDIMVDTVINGMDLKKTTCSFRGREYTVSFLPDDNLSAGPWKFRGLPGLIIEASDLNKEVTFKAQAINREPEIHELAEPQKIAEIPYFSNYEDFRKERNKLREQDVSSLKNRDGNGQNRRIVVSQVKVDYLEKD</sequence>
<proteinExistence type="predicted"/>
<evidence type="ECO:0000313" key="2">
    <source>
        <dbReference type="Proteomes" id="UP000190541"/>
    </source>
</evidence>
<dbReference type="Proteomes" id="UP000190541">
    <property type="component" value="Unassembled WGS sequence"/>
</dbReference>